<sequence length="109" mass="11709">MNSPLPASRLPNGDLVIPAATAQILERALARFVREFDKVHGQQVTVVGGAESPEQTANRQASVNSLSEAIGVKAPTVADARLADTLRDVDHTEVTRLARELSRLLFPTP</sequence>
<dbReference type="AlphaFoldDB" id="A0A936ZMY4"/>
<name>A0A936ZMY4_9BURK</name>
<keyword evidence="2" id="KW-1185">Reference proteome</keyword>
<evidence type="ECO:0000313" key="1">
    <source>
        <dbReference type="EMBL" id="MBL0419171.1"/>
    </source>
</evidence>
<gene>
    <name evidence="1" type="ORF">JI739_02315</name>
</gene>
<dbReference type="Proteomes" id="UP000613011">
    <property type="component" value="Unassembled WGS sequence"/>
</dbReference>
<dbReference type="EMBL" id="JAEQNA010000001">
    <property type="protein sequence ID" value="MBL0419171.1"/>
    <property type="molecule type" value="Genomic_DNA"/>
</dbReference>
<dbReference type="RefSeq" id="WP_201682222.1">
    <property type="nucleotide sequence ID" value="NZ_JAEQNA010000001.1"/>
</dbReference>
<protein>
    <submittedName>
        <fullName evidence="1">Uncharacterized protein</fullName>
    </submittedName>
</protein>
<proteinExistence type="predicted"/>
<evidence type="ECO:0000313" key="2">
    <source>
        <dbReference type="Proteomes" id="UP000613011"/>
    </source>
</evidence>
<reference evidence="1" key="1">
    <citation type="submission" date="2021-01" db="EMBL/GenBank/DDBJ databases">
        <title>Ramlibacter sp. strain AW1 16S ribosomal RNA gene Genome sequencing and assembly.</title>
        <authorList>
            <person name="Kang M."/>
        </authorList>
    </citation>
    <scope>NUCLEOTIDE SEQUENCE</scope>
    <source>
        <strain evidence="1">AW1</strain>
    </source>
</reference>
<accession>A0A936ZMY4</accession>
<organism evidence="1 2">
    <name type="scientific">Ramlibacter aurantiacus</name>
    <dbReference type="NCBI Taxonomy" id="2801330"/>
    <lineage>
        <taxon>Bacteria</taxon>
        <taxon>Pseudomonadati</taxon>
        <taxon>Pseudomonadota</taxon>
        <taxon>Betaproteobacteria</taxon>
        <taxon>Burkholderiales</taxon>
        <taxon>Comamonadaceae</taxon>
        <taxon>Ramlibacter</taxon>
    </lineage>
</organism>
<comment type="caution">
    <text evidence="1">The sequence shown here is derived from an EMBL/GenBank/DDBJ whole genome shotgun (WGS) entry which is preliminary data.</text>
</comment>